<dbReference type="InterPro" id="IPR037522">
    <property type="entry name" value="HD_GYP_dom"/>
</dbReference>
<dbReference type="PROSITE" id="PS50110">
    <property type="entry name" value="RESPONSE_REGULATORY"/>
    <property type="match status" value="1"/>
</dbReference>
<dbReference type="PANTHER" id="PTHR45228">
    <property type="entry name" value="CYCLIC DI-GMP PHOSPHODIESTERASE TM_0186-RELATED"/>
    <property type="match status" value="1"/>
</dbReference>
<evidence type="ECO:0000259" key="1">
    <source>
        <dbReference type="PROSITE" id="PS50110"/>
    </source>
</evidence>
<dbReference type="CDD" id="cd00077">
    <property type="entry name" value="HDc"/>
    <property type="match status" value="1"/>
</dbReference>
<dbReference type="PANTHER" id="PTHR45228:SF1">
    <property type="entry name" value="CYCLIC DI-GMP PHOSPHODIESTERASE TM_0186"/>
    <property type="match status" value="1"/>
</dbReference>
<proteinExistence type="predicted"/>
<dbReference type="PROSITE" id="PS51832">
    <property type="entry name" value="HD_GYP"/>
    <property type="match status" value="1"/>
</dbReference>
<dbReference type="EMBL" id="FPHF01000042">
    <property type="protein sequence ID" value="SFV57842.1"/>
    <property type="molecule type" value="Genomic_DNA"/>
</dbReference>
<accession>A0A1W1BWM2</accession>
<dbReference type="InterPro" id="IPR003607">
    <property type="entry name" value="HD/PDEase_dom"/>
</dbReference>
<sequence length="355" mass="40091">MSLSQLDYNPSMNINEMKVLCVFSEINPLSTIGEYIESLSLKINSFTQVKEALLASKDVNYDLVVVEHETPQLDALEFIRAFRHMHRQTPVLVLTDTNDIKTQEKAIKIGAFDIVSKPLSPILFQAKLQNALLLTKAEYVLKDKKVLLQEEIKNATNTYKDSEHELLAVLGKCTQYKEHTNDGHSVKIGQYAKALARFSGLNEKIQDVAFHACQLYDIGKVGIADAILLKEGALDENEREIMKTHSRIGFDMLKYTQNAYLKAGAVISYSHHEKYDGSGYPIGLKGETIPILGRIVALVDVFEALTADKVYKKAWSIEDACQYLIDEKGKHFDPRLVDLFIENFNEMKSIKNQSN</sequence>
<organism evidence="3">
    <name type="scientific">hydrothermal vent metagenome</name>
    <dbReference type="NCBI Taxonomy" id="652676"/>
    <lineage>
        <taxon>unclassified sequences</taxon>
        <taxon>metagenomes</taxon>
        <taxon>ecological metagenomes</taxon>
    </lineage>
</organism>
<dbReference type="Gene3D" id="1.10.3210.10">
    <property type="entry name" value="Hypothetical protein af1432"/>
    <property type="match status" value="1"/>
</dbReference>
<gene>
    <name evidence="3" type="ORF">MNB_SM-4-1126</name>
</gene>
<evidence type="ECO:0000313" key="3">
    <source>
        <dbReference type="EMBL" id="SFV57842.1"/>
    </source>
</evidence>
<dbReference type="SMART" id="SM00448">
    <property type="entry name" value="REC"/>
    <property type="match status" value="1"/>
</dbReference>
<dbReference type="InterPro" id="IPR011006">
    <property type="entry name" value="CheY-like_superfamily"/>
</dbReference>
<dbReference type="Gene3D" id="3.40.50.2300">
    <property type="match status" value="1"/>
</dbReference>
<dbReference type="Pfam" id="PF00072">
    <property type="entry name" value="Response_reg"/>
    <property type="match status" value="1"/>
</dbReference>
<dbReference type="SMART" id="SM00471">
    <property type="entry name" value="HDc"/>
    <property type="match status" value="1"/>
</dbReference>
<protein>
    <submittedName>
        <fullName evidence="3">Response regulator</fullName>
    </submittedName>
</protein>
<dbReference type="SUPFAM" id="SSF109604">
    <property type="entry name" value="HD-domain/PDEase-like"/>
    <property type="match status" value="1"/>
</dbReference>
<name>A0A1W1BWM2_9ZZZZ</name>
<feature type="domain" description="HD-GYP" evidence="2">
    <location>
        <begin position="159"/>
        <end position="355"/>
    </location>
</feature>
<dbReference type="GO" id="GO:0000160">
    <property type="term" value="P:phosphorelay signal transduction system"/>
    <property type="evidence" value="ECO:0007669"/>
    <property type="project" value="InterPro"/>
</dbReference>
<dbReference type="Pfam" id="PF13487">
    <property type="entry name" value="HD_5"/>
    <property type="match status" value="1"/>
</dbReference>
<dbReference type="AlphaFoldDB" id="A0A1W1BWM2"/>
<evidence type="ECO:0000259" key="2">
    <source>
        <dbReference type="PROSITE" id="PS51832"/>
    </source>
</evidence>
<dbReference type="InterPro" id="IPR052020">
    <property type="entry name" value="Cyclic_di-GMP/3'3'-cGAMP_PDE"/>
</dbReference>
<feature type="domain" description="Response regulatory" evidence="1">
    <location>
        <begin position="18"/>
        <end position="132"/>
    </location>
</feature>
<dbReference type="SUPFAM" id="SSF52172">
    <property type="entry name" value="CheY-like"/>
    <property type="match status" value="1"/>
</dbReference>
<reference evidence="3" key="1">
    <citation type="submission" date="2016-10" db="EMBL/GenBank/DDBJ databases">
        <authorList>
            <person name="de Groot N.N."/>
        </authorList>
    </citation>
    <scope>NUCLEOTIDE SEQUENCE</scope>
</reference>
<dbReference type="CDD" id="cd00156">
    <property type="entry name" value="REC"/>
    <property type="match status" value="1"/>
</dbReference>
<dbReference type="InterPro" id="IPR001789">
    <property type="entry name" value="Sig_transdc_resp-reg_receiver"/>
</dbReference>